<dbReference type="InterPro" id="IPR011701">
    <property type="entry name" value="MFS"/>
</dbReference>
<dbReference type="Pfam" id="PF07690">
    <property type="entry name" value="MFS_1"/>
    <property type="match status" value="1"/>
</dbReference>
<feature type="transmembrane region" description="Helical" evidence="6">
    <location>
        <begin position="309"/>
        <end position="328"/>
    </location>
</feature>
<dbReference type="FunFam" id="1.20.1250.20:FF:000034">
    <property type="entry name" value="MFS general substrate transporter"/>
    <property type="match status" value="1"/>
</dbReference>
<feature type="transmembrane region" description="Helical" evidence="6">
    <location>
        <begin position="79"/>
        <end position="99"/>
    </location>
</feature>
<comment type="subcellular location">
    <subcellularLocation>
        <location evidence="1">Membrane</location>
        <topology evidence="1">Multi-pass membrane protein</topology>
    </subcellularLocation>
</comment>
<proteinExistence type="predicted"/>
<dbReference type="InterPro" id="IPR020846">
    <property type="entry name" value="MFS_dom"/>
</dbReference>
<dbReference type="OrthoDB" id="9971669at2759"/>
<keyword evidence="2" id="KW-0813">Transport</keyword>
<dbReference type="PANTHER" id="PTHR43791:SF53">
    <property type="entry name" value="MAJOR FACILITATOR SUPERFAMILY (MFS) PROFILE DOMAIN-CONTAINING PROTEIN"/>
    <property type="match status" value="1"/>
</dbReference>
<keyword evidence="3 6" id="KW-0812">Transmembrane</keyword>
<organism evidence="8 9">
    <name type="scientific">Cronartium quercuum f. sp. fusiforme G11</name>
    <dbReference type="NCBI Taxonomy" id="708437"/>
    <lineage>
        <taxon>Eukaryota</taxon>
        <taxon>Fungi</taxon>
        <taxon>Dikarya</taxon>
        <taxon>Basidiomycota</taxon>
        <taxon>Pucciniomycotina</taxon>
        <taxon>Pucciniomycetes</taxon>
        <taxon>Pucciniales</taxon>
        <taxon>Coleosporiaceae</taxon>
        <taxon>Cronartium</taxon>
    </lineage>
</organism>
<sequence>MRRKVVRKLDFRTIPILSLLYLACFIDRTNIGNAKIAGLEKDLKLTGIRFNISIAVFFATYIIVEIPSNHLMRRFGAKAWLPVLVCGWGTITVLSAFITSFQSLIVIRLLLGLFEGGLLPGMILHLSTLYRKDELQFRVGCLFSCAALSGAFGGLLAYGIESMNGVGGKPAWAWIFILEGLGTIVIALLSWCFLFSSISSATFLTLEEKTFQGKYFERLSRFSTGPAVEAFEFYEVKRGLMEPQAWMTGLASMFSFIGIYSFSFFLPTLVKGMGHKGAHAQLFSAYPYIPASLLVIAVAFLSDKFKIRGPIILSLLPITIIGYLMAIVAEDPKIRYASVFFMAAGIYPSAPGFFTLLPNNTSGMTKRATVTALQIMVCVQIH</sequence>
<keyword evidence="4 6" id="KW-1133">Transmembrane helix</keyword>
<keyword evidence="5 6" id="KW-0472">Membrane</keyword>
<evidence type="ECO:0000256" key="6">
    <source>
        <dbReference type="SAM" id="Phobius"/>
    </source>
</evidence>
<feature type="transmembrane region" description="Helical" evidence="6">
    <location>
        <begin position="172"/>
        <end position="194"/>
    </location>
</feature>
<evidence type="ECO:0000256" key="4">
    <source>
        <dbReference type="ARBA" id="ARBA00022989"/>
    </source>
</evidence>
<name>A0A9P6T934_9BASI</name>
<dbReference type="PROSITE" id="PS50850">
    <property type="entry name" value="MFS"/>
    <property type="match status" value="1"/>
</dbReference>
<dbReference type="GO" id="GO:0022857">
    <property type="term" value="F:transmembrane transporter activity"/>
    <property type="evidence" value="ECO:0007669"/>
    <property type="project" value="InterPro"/>
</dbReference>
<dbReference type="PANTHER" id="PTHR43791">
    <property type="entry name" value="PERMEASE-RELATED"/>
    <property type="match status" value="1"/>
</dbReference>
<evidence type="ECO:0000256" key="1">
    <source>
        <dbReference type="ARBA" id="ARBA00004141"/>
    </source>
</evidence>
<keyword evidence="9" id="KW-1185">Reference proteome</keyword>
<evidence type="ECO:0000259" key="7">
    <source>
        <dbReference type="PROSITE" id="PS50850"/>
    </source>
</evidence>
<dbReference type="Proteomes" id="UP000886653">
    <property type="component" value="Unassembled WGS sequence"/>
</dbReference>
<dbReference type="GO" id="GO:0016020">
    <property type="term" value="C:membrane"/>
    <property type="evidence" value="ECO:0007669"/>
    <property type="project" value="UniProtKB-SubCell"/>
</dbReference>
<dbReference type="Gene3D" id="1.20.1250.20">
    <property type="entry name" value="MFS general substrate transporter like domains"/>
    <property type="match status" value="2"/>
</dbReference>
<evidence type="ECO:0000256" key="5">
    <source>
        <dbReference type="ARBA" id="ARBA00023136"/>
    </source>
</evidence>
<evidence type="ECO:0000256" key="2">
    <source>
        <dbReference type="ARBA" id="ARBA00022448"/>
    </source>
</evidence>
<dbReference type="InterPro" id="IPR036259">
    <property type="entry name" value="MFS_trans_sf"/>
</dbReference>
<feature type="transmembrane region" description="Helical" evidence="6">
    <location>
        <begin position="245"/>
        <end position="265"/>
    </location>
</feature>
<reference evidence="8" key="1">
    <citation type="submission" date="2013-11" db="EMBL/GenBank/DDBJ databases">
        <title>Genome sequence of the fusiform rust pathogen reveals effectors for host alternation and coevolution with pine.</title>
        <authorList>
            <consortium name="DOE Joint Genome Institute"/>
            <person name="Smith K."/>
            <person name="Pendleton A."/>
            <person name="Kubisiak T."/>
            <person name="Anderson C."/>
            <person name="Salamov A."/>
            <person name="Aerts A."/>
            <person name="Riley R."/>
            <person name="Clum A."/>
            <person name="Lindquist E."/>
            <person name="Ence D."/>
            <person name="Campbell M."/>
            <person name="Kronenberg Z."/>
            <person name="Feau N."/>
            <person name="Dhillon B."/>
            <person name="Hamelin R."/>
            <person name="Burleigh J."/>
            <person name="Smith J."/>
            <person name="Yandell M."/>
            <person name="Nelson C."/>
            <person name="Grigoriev I."/>
            <person name="Davis J."/>
        </authorList>
    </citation>
    <scope>NUCLEOTIDE SEQUENCE</scope>
    <source>
        <strain evidence="8">G11</strain>
    </source>
</reference>
<feature type="transmembrane region" description="Helical" evidence="6">
    <location>
        <begin position="105"/>
        <end position="127"/>
    </location>
</feature>
<gene>
    <name evidence="8" type="ORF">CROQUDRAFT_48475</name>
</gene>
<accession>A0A9P6T934</accession>
<evidence type="ECO:0000313" key="9">
    <source>
        <dbReference type="Proteomes" id="UP000886653"/>
    </source>
</evidence>
<evidence type="ECO:0000313" key="8">
    <source>
        <dbReference type="EMBL" id="KAG0143676.1"/>
    </source>
</evidence>
<feature type="domain" description="Major facilitator superfamily (MFS) profile" evidence="7">
    <location>
        <begin position="13"/>
        <end position="382"/>
    </location>
</feature>
<dbReference type="EMBL" id="MU167313">
    <property type="protein sequence ID" value="KAG0143676.1"/>
    <property type="molecule type" value="Genomic_DNA"/>
</dbReference>
<feature type="transmembrane region" description="Helical" evidence="6">
    <location>
        <begin position="50"/>
        <end position="67"/>
    </location>
</feature>
<feature type="transmembrane region" description="Helical" evidence="6">
    <location>
        <begin position="285"/>
        <end position="302"/>
    </location>
</feature>
<protein>
    <recommendedName>
        <fullName evidence="7">Major facilitator superfamily (MFS) profile domain-containing protein</fullName>
    </recommendedName>
</protein>
<feature type="transmembrane region" description="Helical" evidence="6">
    <location>
        <begin position="139"/>
        <end position="160"/>
    </location>
</feature>
<comment type="caution">
    <text evidence="8">The sequence shown here is derived from an EMBL/GenBank/DDBJ whole genome shotgun (WGS) entry which is preliminary data.</text>
</comment>
<evidence type="ECO:0000256" key="3">
    <source>
        <dbReference type="ARBA" id="ARBA00022692"/>
    </source>
</evidence>
<feature type="transmembrane region" description="Helical" evidence="6">
    <location>
        <begin position="334"/>
        <end position="357"/>
    </location>
</feature>
<dbReference type="SUPFAM" id="SSF103473">
    <property type="entry name" value="MFS general substrate transporter"/>
    <property type="match status" value="1"/>
</dbReference>
<dbReference type="AlphaFoldDB" id="A0A9P6T934"/>